<protein>
    <submittedName>
        <fullName evidence="3">Uncharacterized protein LOC113403336</fullName>
    </submittedName>
</protein>
<dbReference type="OrthoDB" id="190089at2759"/>
<proteinExistence type="predicted"/>
<dbReference type="InterPro" id="IPR004119">
    <property type="entry name" value="EcKL"/>
</dbReference>
<keyword evidence="2" id="KW-1185">Reference proteome</keyword>
<dbReference type="Proteomes" id="UP001652626">
    <property type="component" value="Chromosome 13"/>
</dbReference>
<organism evidence="2 3">
    <name type="scientific">Vanessa tameamea</name>
    <name type="common">Kamehameha butterfly</name>
    <dbReference type="NCBI Taxonomy" id="334116"/>
    <lineage>
        <taxon>Eukaryota</taxon>
        <taxon>Metazoa</taxon>
        <taxon>Ecdysozoa</taxon>
        <taxon>Arthropoda</taxon>
        <taxon>Hexapoda</taxon>
        <taxon>Insecta</taxon>
        <taxon>Pterygota</taxon>
        <taxon>Neoptera</taxon>
        <taxon>Endopterygota</taxon>
        <taxon>Lepidoptera</taxon>
        <taxon>Glossata</taxon>
        <taxon>Ditrysia</taxon>
        <taxon>Papilionoidea</taxon>
        <taxon>Nymphalidae</taxon>
        <taxon>Nymphalinae</taxon>
        <taxon>Vanessa</taxon>
    </lineage>
</organism>
<dbReference type="PANTHER" id="PTHR11012:SF30">
    <property type="entry name" value="PROTEIN KINASE-LIKE DOMAIN-CONTAINING"/>
    <property type="match status" value="1"/>
</dbReference>
<dbReference type="SUPFAM" id="SSF56112">
    <property type="entry name" value="Protein kinase-like (PK-like)"/>
    <property type="match status" value="1"/>
</dbReference>
<gene>
    <name evidence="3" type="primary">LOC113403336</name>
</gene>
<dbReference type="SMART" id="SM00587">
    <property type="entry name" value="CHK"/>
    <property type="match status" value="1"/>
</dbReference>
<name>A0A8B8IR66_VANTA</name>
<evidence type="ECO:0000313" key="2">
    <source>
        <dbReference type="Proteomes" id="UP001652626"/>
    </source>
</evidence>
<dbReference type="Gene3D" id="3.90.1200.10">
    <property type="match status" value="1"/>
</dbReference>
<dbReference type="GeneID" id="113403336"/>
<dbReference type="PANTHER" id="PTHR11012">
    <property type="entry name" value="PROTEIN KINASE-LIKE DOMAIN-CONTAINING"/>
    <property type="match status" value="1"/>
</dbReference>
<accession>A0A8B8IR66</accession>
<dbReference type="Pfam" id="PF02958">
    <property type="entry name" value="EcKL"/>
    <property type="match status" value="1"/>
</dbReference>
<dbReference type="OMA" id="CWINNLI"/>
<evidence type="ECO:0000259" key="1">
    <source>
        <dbReference type="SMART" id="SM00587"/>
    </source>
</evidence>
<reference evidence="3" key="1">
    <citation type="submission" date="2025-08" db="UniProtKB">
        <authorList>
            <consortium name="RefSeq"/>
        </authorList>
    </citation>
    <scope>IDENTIFICATION</scope>
    <source>
        <tissue evidence="3">Whole body</tissue>
    </source>
</reference>
<evidence type="ECO:0000313" key="3">
    <source>
        <dbReference type="RefSeq" id="XP_026499629.2"/>
    </source>
</evidence>
<feature type="domain" description="CHK kinase-like" evidence="1">
    <location>
        <begin position="128"/>
        <end position="316"/>
    </location>
</feature>
<dbReference type="InterPro" id="IPR015897">
    <property type="entry name" value="CHK_kinase-like"/>
</dbReference>
<dbReference type="RefSeq" id="XP_026499629.2">
    <property type="nucleotide sequence ID" value="XM_026643844.2"/>
</dbReference>
<dbReference type="InterPro" id="IPR011009">
    <property type="entry name" value="Kinase-like_dom_sf"/>
</dbReference>
<sequence length="407" mass="47165">MRVRKPSRLHQDLIGIIAKVADITNVKEIEYLFEFGTDDIDCFLGGLHKVIIKGIRDGAKVKINVIIKWHSKPSDRICFRAAYQRECVFYQYIAPKMLELQRSYNIIEGLKLKFPNCIFANMEYDKETIVTNMPTEFKLLDRFYKMDFNHSSLVLKNLAKFHGLSFALENLSPKVFESIRDLCSKDVQYGDPDAIPKSLVEYFKESLSVITNIEAKVKLEELSPYILELLNKCAAPVLNYSAICHADCWNNNILFKYQGKRPVDVLFVDYQLVRYASPVTDISYYLYMSADQEILSNHYNQLLDIYYGTLSAVLRQCHLDVEDIYPKRILQKHLIEYSVLGLIEALISMKIITAKTEEALKMTELKYSSDEPYQCESENQAIYVERINEVVNDYFGRGYSIDALLNQ</sequence>
<dbReference type="AlphaFoldDB" id="A0A8B8IR66"/>